<feature type="compositionally biased region" description="Polar residues" evidence="1">
    <location>
        <begin position="245"/>
        <end position="255"/>
    </location>
</feature>
<keyword evidence="3" id="KW-1185">Reference proteome</keyword>
<evidence type="ECO:0000313" key="2">
    <source>
        <dbReference type="EMBL" id="KAG6489667.1"/>
    </source>
</evidence>
<gene>
    <name evidence="2" type="ORF">ZIOFF_050943</name>
</gene>
<name>A0A8J5FJP7_ZINOF</name>
<dbReference type="PANTHER" id="PTHR33675">
    <property type="entry name" value="NUCLEAR RECEPTOR FAMILY 2 GROUP C PROTEIN"/>
    <property type="match status" value="1"/>
</dbReference>
<reference evidence="2 3" key="1">
    <citation type="submission" date="2020-08" db="EMBL/GenBank/DDBJ databases">
        <title>Plant Genome Project.</title>
        <authorList>
            <person name="Zhang R.-G."/>
        </authorList>
    </citation>
    <scope>NUCLEOTIDE SEQUENCE [LARGE SCALE GENOMIC DNA]</scope>
    <source>
        <tissue evidence="2">Rhizome</tissue>
    </source>
</reference>
<accession>A0A8J5FJP7</accession>
<dbReference type="EMBL" id="JACMSC010000014">
    <property type="protein sequence ID" value="KAG6489667.1"/>
    <property type="molecule type" value="Genomic_DNA"/>
</dbReference>
<dbReference type="AlphaFoldDB" id="A0A8J5FJP7"/>
<evidence type="ECO:0008006" key="4">
    <source>
        <dbReference type="Google" id="ProtNLM"/>
    </source>
</evidence>
<evidence type="ECO:0000313" key="3">
    <source>
        <dbReference type="Proteomes" id="UP000734854"/>
    </source>
</evidence>
<dbReference type="Proteomes" id="UP000734854">
    <property type="component" value="Unassembled WGS sequence"/>
</dbReference>
<organism evidence="2 3">
    <name type="scientific">Zingiber officinale</name>
    <name type="common">Ginger</name>
    <name type="synonym">Amomum zingiber</name>
    <dbReference type="NCBI Taxonomy" id="94328"/>
    <lineage>
        <taxon>Eukaryota</taxon>
        <taxon>Viridiplantae</taxon>
        <taxon>Streptophyta</taxon>
        <taxon>Embryophyta</taxon>
        <taxon>Tracheophyta</taxon>
        <taxon>Spermatophyta</taxon>
        <taxon>Magnoliopsida</taxon>
        <taxon>Liliopsida</taxon>
        <taxon>Zingiberales</taxon>
        <taxon>Zingiberaceae</taxon>
        <taxon>Zingiber</taxon>
    </lineage>
</organism>
<proteinExistence type="predicted"/>
<comment type="caution">
    <text evidence="2">The sequence shown here is derived from an EMBL/GenBank/DDBJ whole genome shotgun (WGS) entry which is preliminary data.</text>
</comment>
<sequence length="269" mass="30085">MSRKRKSDASGLDEADRTLYSTFCGAANSLSQLYTQAMNQQKVSFQAGERHALDKLYQWILRKHEEGSRITVADIVSHIQHLATAMSQDVLPLTLRIWRNFRMIPPWLKNIQRICFFFCKLKLHLCVTKICCSTFQTEMDYAVEDGLAASRAPFQNQQPPTTMHPISSVFQSPSGLFGQPTVGLLSRNGHTDQTKNSVFANALSSPVRRSLQPYHLANGSGFYTNDAPPSGNAGTRNHDSDQNRDTNSLSCSDTTMDIHTDSPPHQSYS</sequence>
<dbReference type="PANTHER" id="PTHR33675:SF1">
    <property type="entry name" value="HOLOCARBOXYLASE SYNTHETASE"/>
    <property type="match status" value="1"/>
</dbReference>
<protein>
    <recommendedName>
        <fullName evidence="4">Holocarboxylase synthetase</fullName>
    </recommendedName>
</protein>
<feature type="region of interest" description="Disordered" evidence="1">
    <location>
        <begin position="218"/>
        <end position="269"/>
    </location>
</feature>
<evidence type="ECO:0000256" key="1">
    <source>
        <dbReference type="SAM" id="MobiDB-lite"/>
    </source>
</evidence>